<dbReference type="InterPro" id="IPR013546">
    <property type="entry name" value="PII_UdlTrfase/GS_AdlTrfase"/>
</dbReference>
<evidence type="ECO:0000256" key="6">
    <source>
        <dbReference type="ARBA" id="ARBA00023268"/>
    </source>
</evidence>
<keyword evidence="3" id="KW-0547">Nucleotide-binding</keyword>
<dbReference type="Pfam" id="PF08335">
    <property type="entry name" value="GlnD_UR_UTase"/>
    <property type="match status" value="2"/>
</dbReference>
<dbReference type="GO" id="GO:0005829">
    <property type="term" value="C:cytosol"/>
    <property type="evidence" value="ECO:0007669"/>
    <property type="project" value="TreeGrafter"/>
</dbReference>
<dbReference type="Pfam" id="PF03710">
    <property type="entry name" value="GlnE"/>
    <property type="match status" value="2"/>
</dbReference>
<evidence type="ECO:0000256" key="5">
    <source>
        <dbReference type="ARBA" id="ARBA00022842"/>
    </source>
</evidence>
<keyword evidence="6" id="KW-0511">Multifunctional enzyme</keyword>
<dbReference type="CDD" id="cd05401">
    <property type="entry name" value="NT_GlnE_GlnD_like"/>
    <property type="match status" value="2"/>
</dbReference>
<dbReference type="GO" id="GO:0005524">
    <property type="term" value="F:ATP binding"/>
    <property type="evidence" value="ECO:0007669"/>
    <property type="project" value="UniProtKB-KW"/>
</dbReference>
<evidence type="ECO:0000259" key="8">
    <source>
        <dbReference type="Pfam" id="PF08335"/>
    </source>
</evidence>
<evidence type="ECO:0000256" key="3">
    <source>
        <dbReference type="ARBA" id="ARBA00022741"/>
    </source>
</evidence>
<dbReference type="InterPro" id="IPR043519">
    <property type="entry name" value="NT_sf"/>
</dbReference>
<evidence type="ECO:0008006" key="11">
    <source>
        <dbReference type="Google" id="ProtNLM"/>
    </source>
</evidence>
<protein>
    <recommendedName>
        <fullName evidence="11">Glutamine-synthetase adenylyltransferase</fullName>
    </recommendedName>
</protein>
<feature type="domain" description="Glutamate-ammonia ligase adenylyltransferase repeated" evidence="7">
    <location>
        <begin position="574"/>
        <end position="751"/>
    </location>
</feature>
<feature type="domain" description="Glutamate-ammonia ligase adenylyltransferase repeated" evidence="7">
    <location>
        <begin position="43"/>
        <end position="270"/>
    </location>
</feature>
<organism evidence="9 10">
    <name type="scientific">Thermodesulfatator autotrophicus</name>
    <dbReference type="NCBI Taxonomy" id="1795632"/>
    <lineage>
        <taxon>Bacteria</taxon>
        <taxon>Pseudomonadati</taxon>
        <taxon>Thermodesulfobacteriota</taxon>
        <taxon>Thermodesulfobacteria</taxon>
        <taxon>Thermodesulfobacteriales</taxon>
        <taxon>Thermodesulfatatoraceae</taxon>
        <taxon>Thermodesulfatator</taxon>
    </lineage>
</organism>
<dbReference type="STRING" id="1795632.TH606_02745"/>
<dbReference type="OrthoDB" id="9759366at2"/>
<feature type="domain" description="PII-uridylyltransferase/Glutamine-synthetase adenylyltransferase" evidence="8">
    <location>
        <begin position="292"/>
        <end position="431"/>
    </location>
</feature>
<dbReference type="Gene3D" id="1.20.120.330">
    <property type="entry name" value="Nucleotidyltransferases domain 2"/>
    <property type="match status" value="2"/>
</dbReference>
<feature type="domain" description="PII-uridylyltransferase/Glutamine-synthetase adenylyltransferase" evidence="8">
    <location>
        <begin position="780"/>
        <end position="869"/>
    </location>
</feature>
<keyword evidence="2" id="KW-0548">Nucleotidyltransferase</keyword>
<keyword evidence="4" id="KW-0067">ATP-binding</keyword>
<dbReference type="InterPro" id="IPR023057">
    <property type="entry name" value="GlnE"/>
</dbReference>
<evidence type="ECO:0000259" key="7">
    <source>
        <dbReference type="Pfam" id="PF03710"/>
    </source>
</evidence>
<dbReference type="InterPro" id="IPR005190">
    <property type="entry name" value="GlnE_rpt_dom"/>
</dbReference>
<dbReference type="GO" id="GO:0000820">
    <property type="term" value="P:regulation of glutamine family amino acid metabolic process"/>
    <property type="evidence" value="ECO:0007669"/>
    <property type="project" value="TreeGrafter"/>
</dbReference>
<dbReference type="PANTHER" id="PTHR30621:SF0">
    <property type="entry name" value="BIFUNCTIONAL GLUTAMINE SYNTHETASE ADENYLYLTRANSFERASE_ADENYLYL-REMOVING ENZYME"/>
    <property type="match status" value="1"/>
</dbReference>
<keyword evidence="5" id="KW-0460">Magnesium</keyword>
<dbReference type="EMBL" id="LSFI01000008">
    <property type="protein sequence ID" value="OAG28287.1"/>
    <property type="molecule type" value="Genomic_DNA"/>
</dbReference>
<keyword evidence="1" id="KW-0808">Transferase</keyword>
<dbReference type="Gene3D" id="3.30.460.10">
    <property type="entry name" value="Beta Polymerase, domain 2"/>
    <property type="match status" value="2"/>
</dbReference>
<comment type="caution">
    <text evidence="9">The sequence shown here is derived from an EMBL/GenBank/DDBJ whole genome shotgun (WGS) entry which is preliminary data.</text>
</comment>
<reference evidence="9 10" key="1">
    <citation type="submission" date="2016-02" db="EMBL/GenBank/DDBJ databases">
        <title>Draft genome sequence of Thermodesulfatator sp. S606.</title>
        <authorList>
            <person name="Lai Q."/>
            <person name="Cao J."/>
            <person name="Dupont S."/>
            <person name="Shao Z."/>
            <person name="Jebbar M."/>
            <person name="Alain K."/>
        </authorList>
    </citation>
    <scope>NUCLEOTIDE SEQUENCE [LARGE SCALE GENOMIC DNA]</scope>
    <source>
        <strain evidence="9 10">S606</strain>
    </source>
</reference>
<dbReference type="Proteomes" id="UP000076964">
    <property type="component" value="Unassembled WGS sequence"/>
</dbReference>
<accession>A0A177E8K4</accession>
<proteinExistence type="predicted"/>
<evidence type="ECO:0000256" key="1">
    <source>
        <dbReference type="ARBA" id="ARBA00022679"/>
    </source>
</evidence>
<dbReference type="AlphaFoldDB" id="A0A177E8K4"/>
<dbReference type="GO" id="GO:0008882">
    <property type="term" value="F:[glutamate-ammonia-ligase] adenylyltransferase activity"/>
    <property type="evidence" value="ECO:0007669"/>
    <property type="project" value="InterPro"/>
</dbReference>
<dbReference type="SUPFAM" id="SSF81593">
    <property type="entry name" value="Nucleotidyltransferase substrate binding subunit/domain"/>
    <property type="match status" value="2"/>
</dbReference>
<evidence type="ECO:0000313" key="9">
    <source>
        <dbReference type="EMBL" id="OAG28287.1"/>
    </source>
</evidence>
<dbReference type="RefSeq" id="WP_068541166.1">
    <property type="nucleotide sequence ID" value="NZ_LSFI01000008.1"/>
</dbReference>
<dbReference type="PANTHER" id="PTHR30621">
    <property type="entry name" value="GLUTAMINE SYNTHETASE ADENYLYLTRANSFERASE"/>
    <property type="match status" value="1"/>
</dbReference>
<evidence type="ECO:0000313" key="10">
    <source>
        <dbReference type="Proteomes" id="UP000076964"/>
    </source>
</evidence>
<sequence length="912" mass="104461">MQAKLKCLEVPDEEWASFNIERLKEAHKTFPWKSLPEENYLLLNNLLGFSPYATNILLRRREVLDLFTLFPFPSPKGSQCLFREIVKKTTSLTHWKDFALTLRKIKQEEAIKILAHDLAGRDFRKTVFSITALAEATLKASLYWLTETSFPEEFRQKFFILGMGKFGARELNYSSDIDIIYFFHGPLSRKERFIALAREITRIMDTLLEGDRVFRVDLGLRPGGKDGELVYSARAGVNYYFYNAHPFERLALVKARPVAGNIKLGKSFLKILKPVIYPPFLDFAYLEHIKDLKARIEKEARKKGAEKNIKIGPGGIRSVEFFCQTLQMIFGGKHPYLRTRHTLWALNFLAKYKILPEDEASFLKKAYIFLRQVEHRIQTVHFRQTYTLPGEEIALKRLAKSLGYTGEKAHQDFLSDLNNIRHQTEEIFSSLLEPENTKKTNLSEKLDLFLEGEIPSKELASELNLPSHLLEDLRNMLEAKGPLASRRAPLLKDIFKTVLEKIVSAKFEPETLARFLSFFERLGGRLSFYHALKHDPEKIVDLLDIFKKSAFLQHLLMEAPGAAEALFELETAFVPPSIAPGMQLEEALGLLRMAKNEEIFRVAFLDLKQKISFQDVPARLSSLADNIIFETYKIASSTKPYHPDQLVILGLGKLGGKELGYRSDLDMVFITPSEEELVPATKLAQRFIHYLTTPLPEGPGYEVDTRLRPEGRKGPLVITLEGFLKYHQEDSDLWEKLALVRLRPLVGNLEAGDLLLEKLANILASFNLGPEEVAKIRNMRLKMEKERTTPGKFNPKVSPGGLADIEFIALWLSLKNISQYQALWGSSILESIDFMDKVGLISQLLAQKLKDNYLFLRRLEQLLILLLDKPGEEKEYSLEELKLCEEYLGGGLDEKISKICEENRKLFNELLV</sequence>
<name>A0A177E8K4_9BACT</name>
<gene>
    <name evidence="9" type="ORF">TH606_02745</name>
</gene>
<dbReference type="SUPFAM" id="SSF81301">
    <property type="entry name" value="Nucleotidyltransferase"/>
    <property type="match status" value="2"/>
</dbReference>
<evidence type="ECO:0000256" key="2">
    <source>
        <dbReference type="ARBA" id="ARBA00022695"/>
    </source>
</evidence>
<evidence type="ECO:0000256" key="4">
    <source>
        <dbReference type="ARBA" id="ARBA00022840"/>
    </source>
</evidence>
<keyword evidence="10" id="KW-1185">Reference proteome</keyword>